<gene>
    <name evidence="4" type="ORF">N1027_17330</name>
</gene>
<dbReference type="InterPro" id="IPR008984">
    <property type="entry name" value="SMAD_FHA_dom_sf"/>
</dbReference>
<dbReference type="SUPFAM" id="SSF49879">
    <property type="entry name" value="SMAD/FHA domain"/>
    <property type="match status" value="1"/>
</dbReference>
<proteinExistence type="predicted"/>
<evidence type="ECO:0000313" key="4">
    <source>
        <dbReference type="EMBL" id="MCS5719895.1"/>
    </source>
</evidence>
<dbReference type="PROSITE" id="PS50006">
    <property type="entry name" value="FHA_DOMAIN"/>
    <property type="match status" value="1"/>
</dbReference>
<dbReference type="RefSeq" id="WP_259509499.1">
    <property type="nucleotide sequence ID" value="NZ_JANLCM010000002.1"/>
</dbReference>
<evidence type="ECO:0000256" key="2">
    <source>
        <dbReference type="SAM" id="MobiDB-lite"/>
    </source>
</evidence>
<evidence type="ECO:0000259" key="3">
    <source>
        <dbReference type="PROSITE" id="PS50006"/>
    </source>
</evidence>
<dbReference type="InterPro" id="IPR000253">
    <property type="entry name" value="FHA_dom"/>
</dbReference>
<dbReference type="Proteomes" id="UP001165584">
    <property type="component" value="Unassembled WGS sequence"/>
</dbReference>
<feature type="domain" description="FHA" evidence="3">
    <location>
        <begin position="258"/>
        <end position="319"/>
    </location>
</feature>
<accession>A0ABT2GX65</accession>
<comment type="caution">
    <text evidence="4">The sequence shown here is derived from an EMBL/GenBank/DDBJ whole genome shotgun (WGS) entry which is preliminary data.</text>
</comment>
<dbReference type="Gene3D" id="2.60.200.20">
    <property type="match status" value="1"/>
</dbReference>
<reference evidence="4" key="1">
    <citation type="submission" date="2022-08" db="EMBL/GenBank/DDBJ databases">
        <authorList>
            <person name="Deng Y."/>
            <person name="Han X.-F."/>
            <person name="Zhang Y.-Q."/>
        </authorList>
    </citation>
    <scope>NUCLEOTIDE SEQUENCE</scope>
    <source>
        <strain evidence="4">CPCC 205763</strain>
    </source>
</reference>
<name>A0ABT2GX65_9MICO</name>
<organism evidence="4 5">
    <name type="scientific">Herbiconiux aconitum</name>
    <dbReference type="NCBI Taxonomy" id="2970913"/>
    <lineage>
        <taxon>Bacteria</taxon>
        <taxon>Bacillati</taxon>
        <taxon>Actinomycetota</taxon>
        <taxon>Actinomycetes</taxon>
        <taxon>Micrococcales</taxon>
        <taxon>Microbacteriaceae</taxon>
        <taxon>Herbiconiux</taxon>
    </lineage>
</organism>
<dbReference type="EMBL" id="JANLCM010000002">
    <property type="protein sequence ID" value="MCS5719895.1"/>
    <property type="molecule type" value="Genomic_DNA"/>
</dbReference>
<keyword evidence="1" id="KW-0597">Phosphoprotein</keyword>
<feature type="region of interest" description="Disordered" evidence="2">
    <location>
        <begin position="177"/>
        <end position="198"/>
    </location>
</feature>
<evidence type="ECO:0000313" key="5">
    <source>
        <dbReference type="Proteomes" id="UP001165584"/>
    </source>
</evidence>
<evidence type="ECO:0000256" key="1">
    <source>
        <dbReference type="ARBA" id="ARBA00022553"/>
    </source>
</evidence>
<dbReference type="Pfam" id="PF00498">
    <property type="entry name" value="FHA"/>
    <property type="match status" value="1"/>
</dbReference>
<protein>
    <submittedName>
        <fullName evidence="4">FHA domain-containing protein</fullName>
    </submittedName>
</protein>
<sequence>MGSLRFVPADGEWTVLAAWPTVVTISAGVPDAVVDEIWTALGATDASIESVVSSIPIRGAAADSSFTVVRFEPDGGVALDPAHPPLAWTATVVARGSAAVDLLSVGGSRRFGSAGMQPWALAEFPSVIGVSTGALPPVPESLLRLPTDARRLDHGIAHASRILWAASAETIVNERGMDRDGDTAESPTKGIDHDPDTADGDTVIGLRSRATVDTVAPVVEERTGDGAEAPFDLAADEPVPLYEIRVGDQPVLELTGAVVIGRRPQPRRSPDRLFTQAPAQALITVDSPDQEVSANHVEIALSGRTVVVTDLRSTNGTTVRIPGRPAMRLRQGDSVVASGSAIVEIGDGNVIHISSRDRGNTGITV</sequence>
<dbReference type="CDD" id="cd00060">
    <property type="entry name" value="FHA"/>
    <property type="match status" value="1"/>
</dbReference>
<keyword evidence="5" id="KW-1185">Reference proteome</keyword>